<dbReference type="GO" id="GO:0006606">
    <property type="term" value="P:protein import into nucleus"/>
    <property type="evidence" value="ECO:0007669"/>
    <property type="project" value="TreeGrafter"/>
</dbReference>
<dbReference type="EMBL" id="JANBQB010001272">
    <property type="protein sequence ID" value="KAJ1971717.1"/>
    <property type="molecule type" value="Genomic_DNA"/>
</dbReference>
<dbReference type="GO" id="GO:0005829">
    <property type="term" value="C:cytosol"/>
    <property type="evidence" value="ECO:0007669"/>
    <property type="project" value="TreeGrafter"/>
</dbReference>
<dbReference type="InterPro" id="IPR058669">
    <property type="entry name" value="TPR_IPO7/11-like"/>
</dbReference>
<dbReference type="Gene3D" id="1.25.10.10">
    <property type="entry name" value="Leucine-rich Repeat Variant"/>
    <property type="match status" value="1"/>
</dbReference>
<evidence type="ECO:0000313" key="2">
    <source>
        <dbReference type="EMBL" id="KAJ1971717.1"/>
    </source>
</evidence>
<evidence type="ECO:0000313" key="3">
    <source>
        <dbReference type="Proteomes" id="UP001151582"/>
    </source>
</evidence>
<reference evidence="2" key="1">
    <citation type="submission" date="2022-07" db="EMBL/GenBank/DDBJ databases">
        <title>Phylogenomic reconstructions and comparative analyses of Kickxellomycotina fungi.</title>
        <authorList>
            <person name="Reynolds N.K."/>
            <person name="Stajich J.E."/>
            <person name="Barry K."/>
            <person name="Grigoriev I.V."/>
            <person name="Crous P."/>
            <person name="Smith M.E."/>
        </authorList>
    </citation>
    <scope>NUCLEOTIDE SEQUENCE</scope>
    <source>
        <strain evidence="2">RSA 567</strain>
    </source>
</reference>
<dbReference type="SUPFAM" id="SSF48371">
    <property type="entry name" value="ARM repeat"/>
    <property type="match status" value="1"/>
</dbReference>
<gene>
    <name evidence="2" type="ORF">H4R34_005647</name>
</gene>
<accession>A0A9W8AWL9</accession>
<name>A0A9W8AWL9_9FUNG</name>
<dbReference type="Pfam" id="PF25758">
    <property type="entry name" value="TPR_IPO11"/>
    <property type="match status" value="1"/>
</dbReference>
<evidence type="ECO:0000259" key="1">
    <source>
        <dbReference type="Pfam" id="PF25758"/>
    </source>
</evidence>
<dbReference type="Proteomes" id="UP001151582">
    <property type="component" value="Unassembled WGS sequence"/>
</dbReference>
<dbReference type="GO" id="GO:0005635">
    <property type="term" value="C:nuclear envelope"/>
    <property type="evidence" value="ECO:0007669"/>
    <property type="project" value="TreeGrafter"/>
</dbReference>
<dbReference type="PANTHER" id="PTHR10997:SF7">
    <property type="entry name" value="IMPORTIN-11"/>
    <property type="match status" value="1"/>
</dbReference>
<proteinExistence type="predicted"/>
<feature type="domain" description="Importin-7/11-like TPR repeats" evidence="1">
    <location>
        <begin position="264"/>
        <end position="550"/>
    </location>
</feature>
<dbReference type="PANTHER" id="PTHR10997">
    <property type="entry name" value="IMPORTIN-7, 8, 11"/>
    <property type="match status" value="1"/>
</dbReference>
<dbReference type="OrthoDB" id="361693at2759"/>
<protein>
    <recommendedName>
        <fullName evidence="1">Importin-7/11-like TPR repeats domain-containing protein</fullName>
    </recommendedName>
</protein>
<dbReference type="InterPro" id="IPR016024">
    <property type="entry name" value="ARM-type_fold"/>
</dbReference>
<organism evidence="2 3">
    <name type="scientific">Dimargaris verticillata</name>
    <dbReference type="NCBI Taxonomy" id="2761393"/>
    <lineage>
        <taxon>Eukaryota</taxon>
        <taxon>Fungi</taxon>
        <taxon>Fungi incertae sedis</taxon>
        <taxon>Zoopagomycota</taxon>
        <taxon>Kickxellomycotina</taxon>
        <taxon>Dimargaritomycetes</taxon>
        <taxon>Dimargaritales</taxon>
        <taxon>Dimargaritaceae</taxon>
        <taxon>Dimargaris</taxon>
    </lineage>
</organism>
<dbReference type="InterPro" id="IPR011989">
    <property type="entry name" value="ARM-like"/>
</dbReference>
<sequence length="590" mass="66862">MSDQFIAQFAELLVNHYLRLTTRDLDEWHTDPETWLINEAADHWELSLRPCAEKMYIQLTNKYRHCLLPLIYRALRASIHDQTTPDKVLATDAFYTSIGICAHELFDAINYNEWIVNKLIPETALQGDFGTVLRRRVLWLLDALVDVSLNRETRRQVYQLLQDMVQPSQHLVVRMTTVATLHTWVDSLEFYPSDFSPHVEAILTGLTHLLQSLSETECRMKVVNLLSLISDRMEHRVAPYANALIGVIGSVWTDATEEHLLCSAILVALAKLVRSLGPMSVDYHELLARLIHYSAQSDAYGFGYLLEDGLTLWVALLRHTPSMSPSLLALLPDLFRQTDRELVVCQDMLRLVRHYLVLDAPLVLKTTGADTYQFIGRLITECDTEIATHIGRALEVIPQCAPVDLYGPALVASGLFHHTMNTICSNEAMAYMNVALVGFLARIIIQDTAFFLQAVDHSQQEVEGVDVLDQLLATWLDVHDCMMHPKHRKLSTLALTLIVGTGRPAALRNFPAVVGIWTGFLNEFQENDQGDVPAYWKPDEFDQEEEDEDTTETCNPSTGRLSKVTYESQQQLLFNDMSKKLINGGPFLMI</sequence>
<comment type="caution">
    <text evidence="2">The sequence shown here is derived from an EMBL/GenBank/DDBJ whole genome shotgun (WGS) entry which is preliminary data.</text>
</comment>
<keyword evidence="3" id="KW-1185">Reference proteome</keyword>
<dbReference type="AlphaFoldDB" id="A0A9W8AWL9"/>